<gene>
    <name evidence="3" type="ORF">FA15DRAFT_664809</name>
</gene>
<name>A0A5C3L7N0_COPMA</name>
<accession>A0A5C3L7N0</accession>
<feature type="domain" description="UBC core" evidence="2">
    <location>
        <begin position="11"/>
        <end position="163"/>
    </location>
</feature>
<keyword evidence="1" id="KW-0833">Ubl conjugation pathway</keyword>
<evidence type="ECO:0000313" key="3">
    <source>
        <dbReference type="EMBL" id="TFK28760.1"/>
    </source>
</evidence>
<dbReference type="PROSITE" id="PS50127">
    <property type="entry name" value="UBC_2"/>
    <property type="match status" value="1"/>
</dbReference>
<dbReference type="OrthoDB" id="5596422at2759"/>
<evidence type="ECO:0000256" key="1">
    <source>
        <dbReference type="ARBA" id="ARBA00022786"/>
    </source>
</evidence>
<dbReference type="InterPro" id="IPR050113">
    <property type="entry name" value="Ub_conjugating_enzyme"/>
</dbReference>
<dbReference type="SUPFAM" id="SSF54495">
    <property type="entry name" value="UBC-like"/>
    <property type="match status" value="1"/>
</dbReference>
<dbReference type="SMART" id="SM00212">
    <property type="entry name" value="UBCc"/>
    <property type="match status" value="1"/>
</dbReference>
<dbReference type="AlphaFoldDB" id="A0A5C3L7N0"/>
<organism evidence="3 4">
    <name type="scientific">Coprinopsis marcescibilis</name>
    <name type="common">Agaric fungus</name>
    <name type="synonym">Psathyrella marcescibilis</name>
    <dbReference type="NCBI Taxonomy" id="230819"/>
    <lineage>
        <taxon>Eukaryota</taxon>
        <taxon>Fungi</taxon>
        <taxon>Dikarya</taxon>
        <taxon>Basidiomycota</taxon>
        <taxon>Agaricomycotina</taxon>
        <taxon>Agaricomycetes</taxon>
        <taxon>Agaricomycetidae</taxon>
        <taxon>Agaricales</taxon>
        <taxon>Agaricineae</taxon>
        <taxon>Psathyrellaceae</taxon>
        <taxon>Coprinopsis</taxon>
    </lineage>
</organism>
<proteinExistence type="predicted"/>
<keyword evidence="4" id="KW-1185">Reference proteome</keyword>
<sequence>MAATTSKPGLITQTAIAGEYSALMGAGHCPIGMYTMPSTESLLIWDAVLFVHQGLYANAVLKFRITFPDNFPDRAPTVQFITDVFHPLISQEGAYNLGHRFRPWRPKEHHIVDVLHCVKTSFKKDVLDKLQLDDCVNKDAYRYHKSPQSFASLATQSVQLSQTETSLFVRDHPSRIGGVPHAMRFSKLNPDQTNQTKEKIEMRSGINQEAEATS</sequence>
<dbReference type="Pfam" id="PF00179">
    <property type="entry name" value="UQ_con"/>
    <property type="match status" value="1"/>
</dbReference>
<dbReference type="Gene3D" id="3.10.110.10">
    <property type="entry name" value="Ubiquitin Conjugating Enzyme"/>
    <property type="match status" value="1"/>
</dbReference>
<dbReference type="Proteomes" id="UP000307440">
    <property type="component" value="Unassembled WGS sequence"/>
</dbReference>
<dbReference type="STRING" id="230819.A0A5C3L7N0"/>
<evidence type="ECO:0000313" key="4">
    <source>
        <dbReference type="Proteomes" id="UP000307440"/>
    </source>
</evidence>
<evidence type="ECO:0000259" key="2">
    <source>
        <dbReference type="PROSITE" id="PS50127"/>
    </source>
</evidence>
<reference evidence="3 4" key="1">
    <citation type="journal article" date="2019" name="Nat. Ecol. Evol.">
        <title>Megaphylogeny resolves global patterns of mushroom evolution.</title>
        <authorList>
            <person name="Varga T."/>
            <person name="Krizsan K."/>
            <person name="Foldi C."/>
            <person name="Dima B."/>
            <person name="Sanchez-Garcia M."/>
            <person name="Sanchez-Ramirez S."/>
            <person name="Szollosi G.J."/>
            <person name="Szarkandi J.G."/>
            <person name="Papp V."/>
            <person name="Albert L."/>
            <person name="Andreopoulos W."/>
            <person name="Angelini C."/>
            <person name="Antonin V."/>
            <person name="Barry K.W."/>
            <person name="Bougher N.L."/>
            <person name="Buchanan P."/>
            <person name="Buyck B."/>
            <person name="Bense V."/>
            <person name="Catcheside P."/>
            <person name="Chovatia M."/>
            <person name="Cooper J."/>
            <person name="Damon W."/>
            <person name="Desjardin D."/>
            <person name="Finy P."/>
            <person name="Geml J."/>
            <person name="Haridas S."/>
            <person name="Hughes K."/>
            <person name="Justo A."/>
            <person name="Karasinski D."/>
            <person name="Kautmanova I."/>
            <person name="Kiss B."/>
            <person name="Kocsube S."/>
            <person name="Kotiranta H."/>
            <person name="LaButti K.M."/>
            <person name="Lechner B.E."/>
            <person name="Liimatainen K."/>
            <person name="Lipzen A."/>
            <person name="Lukacs Z."/>
            <person name="Mihaltcheva S."/>
            <person name="Morgado L.N."/>
            <person name="Niskanen T."/>
            <person name="Noordeloos M.E."/>
            <person name="Ohm R.A."/>
            <person name="Ortiz-Santana B."/>
            <person name="Ovrebo C."/>
            <person name="Racz N."/>
            <person name="Riley R."/>
            <person name="Savchenko A."/>
            <person name="Shiryaev A."/>
            <person name="Soop K."/>
            <person name="Spirin V."/>
            <person name="Szebenyi C."/>
            <person name="Tomsovsky M."/>
            <person name="Tulloss R.E."/>
            <person name="Uehling J."/>
            <person name="Grigoriev I.V."/>
            <person name="Vagvolgyi C."/>
            <person name="Papp T."/>
            <person name="Martin F.M."/>
            <person name="Miettinen O."/>
            <person name="Hibbett D.S."/>
            <person name="Nagy L.G."/>
        </authorList>
    </citation>
    <scope>NUCLEOTIDE SEQUENCE [LARGE SCALE GENOMIC DNA]</scope>
    <source>
        <strain evidence="3 4">CBS 121175</strain>
    </source>
</reference>
<dbReference type="InterPro" id="IPR000608">
    <property type="entry name" value="UBC"/>
</dbReference>
<dbReference type="PANTHER" id="PTHR24067">
    <property type="entry name" value="UBIQUITIN-CONJUGATING ENZYME E2"/>
    <property type="match status" value="1"/>
</dbReference>
<protein>
    <submittedName>
        <fullName evidence="3">UBC-like protein</fullName>
    </submittedName>
</protein>
<dbReference type="InterPro" id="IPR016135">
    <property type="entry name" value="UBQ-conjugating_enzyme/RWD"/>
</dbReference>
<dbReference type="EMBL" id="ML210153">
    <property type="protein sequence ID" value="TFK28760.1"/>
    <property type="molecule type" value="Genomic_DNA"/>
</dbReference>
<dbReference type="CDD" id="cd23814">
    <property type="entry name" value="UEV_AKTIP"/>
    <property type="match status" value="1"/>
</dbReference>